<organism evidence="4">
    <name type="scientific">Candidatus Kentrum eta</name>
    <dbReference type="NCBI Taxonomy" id="2126337"/>
    <lineage>
        <taxon>Bacteria</taxon>
        <taxon>Pseudomonadati</taxon>
        <taxon>Pseudomonadota</taxon>
        <taxon>Gammaproteobacteria</taxon>
        <taxon>Candidatus Kentrum</taxon>
    </lineage>
</organism>
<dbReference type="Pfam" id="PF02604">
    <property type="entry name" value="PhdYeFM_antitox"/>
    <property type="match status" value="1"/>
</dbReference>
<dbReference type="NCBIfam" id="TIGR01552">
    <property type="entry name" value="phd_fam"/>
    <property type="match status" value="1"/>
</dbReference>
<protein>
    <recommendedName>
        <fullName evidence="2">Antitoxin</fullName>
    </recommendedName>
</protein>
<dbReference type="AlphaFoldDB" id="A0A450U9Z6"/>
<dbReference type="SUPFAM" id="SSF143120">
    <property type="entry name" value="YefM-like"/>
    <property type="match status" value="1"/>
</dbReference>
<evidence type="ECO:0000313" key="5">
    <source>
        <dbReference type="EMBL" id="VFJ95132.1"/>
    </source>
</evidence>
<evidence type="ECO:0000256" key="1">
    <source>
        <dbReference type="ARBA" id="ARBA00009981"/>
    </source>
</evidence>
<proteinExistence type="inferred from homology"/>
<dbReference type="EMBL" id="CAADFG010000002">
    <property type="protein sequence ID" value="VFJ87238.1"/>
    <property type="molecule type" value="Genomic_DNA"/>
</dbReference>
<sequence>MCLCLTLPRVYPYKGKNRARRIEHPHLIGGVLVRRLRAYSRTRSPNRVPEGKTMQATITEREAKSRFTEILNAAQESPVAITKDGKETVFMLSSDEYEKYREYSRWEFPGTMQEGSAVKGPMKEESGVGDAWDELVARIDDIAIDTGISDLAHNHDHYLFGLPKK</sequence>
<name>A0A450U9Z6_9GAMM</name>
<comment type="similarity">
    <text evidence="1 2">Belongs to the phD/YefM antitoxin family.</text>
</comment>
<reference evidence="4" key="1">
    <citation type="submission" date="2019-02" db="EMBL/GenBank/DDBJ databases">
        <authorList>
            <person name="Gruber-Vodicka R. H."/>
            <person name="Seah K. B. B."/>
        </authorList>
    </citation>
    <scope>NUCLEOTIDE SEQUENCE</scope>
    <source>
        <strain evidence="5">BECK_SA2B12</strain>
        <strain evidence="3">BECK_SA2B15</strain>
        <strain evidence="4">BECK_SA2B20</strain>
    </source>
</reference>
<gene>
    <name evidence="3" type="ORF">BECKH772A_GA0070896_1000264</name>
    <name evidence="4" type="ORF">BECKH772B_GA0070898_1000260</name>
    <name evidence="5" type="ORF">BECKH772C_GA0070978_10001111</name>
</gene>
<comment type="function">
    <text evidence="2">Antitoxin component of a type II toxin-antitoxin (TA) system.</text>
</comment>
<dbReference type="InterPro" id="IPR036165">
    <property type="entry name" value="YefM-like_sf"/>
</dbReference>
<dbReference type="EMBL" id="CAADFJ010000001">
    <property type="protein sequence ID" value="VFJ95132.1"/>
    <property type="molecule type" value="Genomic_DNA"/>
</dbReference>
<evidence type="ECO:0000256" key="2">
    <source>
        <dbReference type="RuleBase" id="RU362080"/>
    </source>
</evidence>
<dbReference type="EMBL" id="CAADFI010000002">
    <property type="protein sequence ID" value="VFJ88896.1"/>
    <property type="molecule type" value="Genomic_DNA"/>
</dbReference>
<dbReference type="InterPro" id="IPR006442">
    <property type="entry name" value="Antitoxin_Phd/YefM"/>
</dbReference>
<accession>A0A450U9Z6</accession>
<evidence type="ECO:0000313" key="4">
    <source>
        <dbReference type="EMBL" id="VFJ88896.1"/>
    </source>
</evidence>
<evidence type="ECO:0000313" key="3">
    <source>
        <dbReference type="EMBL" id="VFJ87238.1"/>
    </source>
</evidence>
<dbReference type="Gene3D" id="3.40.1620.10">
    <property type="entry name" value="YefM-like domain"/>
    <property type="match status" value="1"/>
</dbReference>